<dbReference type="CDD" id="cd06171">
    <property type="entry name" value="Sigma70_r4"/>
    <property type="match status" value="1"/>
</dbReference>
<name>A0A6I5RUX2_9PSED</name>
<dbReference type="Proteomes" id="UP000471751">
    <property type="component" value="Unassembled WGS sequence"/>
</dbReference>
<keyword evidence="9" id="KW-1185">Reference proteome</keyword>
<protein>
    <submittedName>
        <fullName evidence="8">Sigma-70 family RNA polymerase sigma factor</fullName>
    </submittedName>
</protein>
<feature type="domain" description="RNA polymerase sigma factor 70 region 4 type 2" evidence="7">
    <location>
        <begin position="112"/>
        <end position="162"/>
    </location>
</feature>
<dbReference type="AlphaFoldDB" id="A0A6I5RUX2"/>
<evidence type="ECO:0000313" key="9">
    <source>
        <dbReference type="Proteomes" id="UP000471751"/>
    </source>
</evidence>
<dbReference type="NCBIfam" id="TIGR02937">
    <property type="entry name" value="sigma70-ECF"/>
    <property type="match status" value="1"/>
</dbReference>
<accession>A0A6I5RUX2</accession>
<comment type="similarity">
    <text evidence="1">Belongs to the sigma-70 factor family. ECF subfamily.</text>
</comment>
<dbReference type="GO" id="GO:0003677">
    <property type="term" value="F:DNA binding"/>
    <property type="evidence" value="ECO:0007669"/>
    <property type="project" value="InterPro"/>
</dbReference>
<dbReference type="GO" id="GO:0006352">
    <property type="term" value="P:DNA-templated transcription initiation"/>
    <property type="evidence" value="ECO:0007669"/>
    <property type="project" value="InterPro"/>
</dbReference>
<dbReference type="SUPFAM" id="SSF88946">
    <property type="entry name" value="Sigma2 domain of RNA polymerase sigma factors"/>
    <property type="match status" value="1"/>
</dbReference>
<evidence type="ECO:0000256" key="5">
    <source>
        <dbReference type="SAM" id="MobiDB-lite"/>
    </source>
</evidence>
<keyword evidence="4" id="KW-0804">Transcription</keyword>
<dbReference type="InterPro" id="IPR039425">
    <property type="entry name" value="RNA_pol_sigma-70-like"/>
</dbReference>
<evidence type="ECO:0000259" key="7">
    <source>
        <dbReference type="Pfam" id="PF08281"/>
    </source>
</evidence>
<dbReference type="GO" id="GO:0016987">
    <property type="term" value="F:sigma factor activity"/>
    <property type="evidence" value="ECO:0007669"/>
    <property type="project" value="UniProtKB-KW"/>
</dbReference>
<sequence length="171" mass="19542">MVVVSEHRQKLELYLSHRKALVEYASPIVGCRSKAEDVVQEAWLRFSDINADRTPLVQPVGYLYRIVRNLAIDLNRRLTRENPHPASEDELEGLPSENPSPECEALYNDELQQLQNALAQLPERSRQAFVMHRLHGMTFKDIAQHLGISLSLAHQLVRDALTYCAEQLSDD</sequence>
<dbReference type="SUPFAM" id="SSF88659">
    <property type="entry name" value="Sigma3 and sigma4 domains of RNA polymerase sigma factors"/>
    <property type="match status" value="1"/>
</dbReference>
<dbReference type="InterPro" id="IPR013249">
    <property type="entry name" value="RNA_pol_sigma70_r4_t2"/>
</dbReference>
<dbReference type="EMBL" id="JAAHBT010000330">
    <property type="protein sequence ID" value="NES11847.1"/>
    <property type="molecule type" value="Genomic_DNA"/>
</dbReference>
<keyword evidence="2" id="KW-0805">Transcription regulation</keyword>
<evidence type="ECO:0000256" key="3">
    <source>
        <dbReference type="ARBA" id="ARBA00023082"/>
    </source>
</evidence>
<dbReference type="Pfam" id="PF04542">
    <property type="entry name" value="Sigma70_r2"/>
    <property type="match status" value="1"/>
</dbReference>
<evidence type="ECO:0000256" key="1">
    <source>
        <dbReference type="ARBA" id="ARBA00010641"/>
    </source>
</evidence>
<feature type="domain" description="RNA polymerase sigma-70 region 2" evidence="6">
    <location>
        <begin position="13"/>
        <end position="80"/>
    </location>
</feature>
<evidence type="ECO:0000256" key="2">
    <source>
        <dbReference type="ARBA" id="ARBA00023015"/>
    </source>
</evidence>
<keyword evidence="3" id="KW-0731">Sigma factor</keyword>
<dbReference type="InterPro" id="IPR036388">
    <property type="entry name" value="WH-like_DNA-bd_sf"/>
</dbReference>
<feature type="region of interest" description="Disordered" evidence="5">
    <location>
        <begin position="81"/>
        <end position="101"/>
    </location>
</feature>
<dbReference type="InterPro" id="IPR014284">
    <property type="entry name" value="RNA_pol_sigma-70_dom"/>
</dbReference>
<comment type="caution">
    <text evidence="8">The sequence shown here is derived from an EMBL/GenBank/DDBJ whole genome shotgun (WGS) entry which is preliminary data.</text>
</comment>
<organism evidence="8 9">
    <name type="scientific">Pseudomonas laurentiana</name>
    <dbReference type="NCBI Taxonomy" id="2364649"/>
    <lineage>
        <taxon>Bacteria</taxon>
        <taxon>Pseudomonadati</taxon>
        <taxon>Pseudomonadota</taxon>
        <taxon>Gammaproteobacteria</taxon>
        <taxon>Pseudomonadales</taxon>
        <taxon>Pseudomonadaceae</taxon>
        <taxon>Pseudomonas</taxon>
    </lineage>
</organism>
<gene>
    <name evidence="8" type="ORF">G3O07_22295</name>
</gene>
<dbReference type="Pfam" id="PF08281">
    <property type="entry name" value="Sigma70_r4_2"/>
    <property type="match status" value="1"/>
</dbReference>
<dbReference type="Gene3D" id="1.10.1740.10">
    <property type="match status" value="1"/>
</dbReference>
<proteinExistence type="inferred from homology"/>
<reference evidence="8 9" key="1">
    <citation type="submission" date="2020-02" db="EMBL/GenBank/DDBJ databases">
        <title>Broccoli isolated Pseudomonas sp.</title>
        <authorList>
            <person name="Fujikawa T."/>
            <person name="Sawada H."/>
        </authorList>
    </citation>
    <scope>NUCLEOTIDE SEQUENCE [LARGE SCALE GENOMIC DNA]</scope>
    <source>
        <strain evidence="8 9">JCM 32154</strain>
    </source>
</reference>
<evidence type="ECO:0000313" key="8">
    <source>
        <dbReference type="EMBL" id="NES11847.1"/>
    </source>
</evidence>
<dbReference type="Gene3D" id="1.10.10.10">
    <property type="entry name" value="Winged helix-like DNA-binding domain superfamily/Winged helix DNA-binding domain"/>
    <property type="match status" value="1"/>
</dbReference>
<dbReference type="InterPro" id="IPR013325">
    <property type="entry name" value="RNA_pol_sigma_r2"/>
</dbReference>
<dbReference type="PANTHER" id="PTHR43133:SF63">
    <property type="entry name" value="RNA POLYMERASE SIGMA FACTOR FECI-RELATED"/>
    <property type="match status" value="1"/>
</dbReference>
<evidence type="ECO:0000256" key="4">
    <source>
        <dbReference type="ARBA" id="ARBA00023163"/>
    </source>
</evidence>
<dbReference type="InterPro" id="IPR013324">
    <property type="entry name" value="RNA_pol_sigma_r3/r4-like"/>
</dbReference>
<dbReference type="InterPro" id="IPR007627">
    <property type="entry name" value="RNA_pol_sigma70_r2"/>
</dbReference>
<evidence type="ECO:0000259" key="6">
    <source>
        <dbReference type="Pfam" id="PF04542"/>
    </source>
</evidence>
<dbReference type="PANTHER" id="PTHR43133">
    <property type="entry name" value="RNA POLYMERASE ECF-TYPE SIGMA FACTO"/>
    <property type="match status" value="1"/>
</dbReference>